<dbReference type="InterPro" id="IPR029058">
    <property type="entry name" value="AB_hydrolase_fold"/>
</dbReference>
<reference evidence="6" key="1">
    <citation type="submission" date="2016-04" db="EMBL/GenBank/DDBJ databases">
        <title>Draft genome sequence of Paludibacter jiangxiensis strain NM7.</title>
        <authorList>
            <person name="Qiu Y."/>
            <person name="Matsuura N."/>
            <person name="Ohashi A."/>
            <person name="Tourlousse M.D."/>
            <person name="Sekiguchi Y."/>
        </authorList>
    </citation>
    <scope>NUCLEOTIDE SEQUENCE [LARGE SCALE GENOMIC DNA]</scope>
    <source>
        <strain evidence="6">NM7</strain>
    </source>
</reference>
<feature type="chain" id="PRO_5007904849" evidence="4">
    <location>
        <begin position="21"/>
        <end position="429"/>
    </location>
</feature>
<dbReference type="GO" id="GO:0008239">
    <property type="term" value="F:dipeptidyl-peptidase activity"/>
    <property type="evidence" value="ECO:0007669"/>
    <property type="project" value="TreeGrafter"/>
</dbReference>
<organism evidence="5 6">
    <name type="scientific">Paludibacter jiangxiensis</name>
    <dbReference type="NCBI Taxonomy" id="681398"/>
    <lineage>
        <taxon>Bacteria</taxon>
        <taxon>Pseudomonadati</taxon>
        <taxon>Bacteroidota</taxon>
        <taxon>Bacteroidia</taxon>
        <taxon>Bacteroidales</taxon>
        <taxon>Paludibacteraceae</taxon>
        <taxon>Paludibacter</taxon>
    </lineage>
</organism>
<dbReference type="Proteomes" id="UP000076586">
    <property type="component" value="Unassembled WGS sequence"/>
</dbReference>
<dbReference type="EMBL" id="BDCR01000001">
    <property type="protein sequence ID" value="GAT61668.1"/>
    <property type="molecule type" value="Genomic_DNA"/>
</dbReference>
<keyword evidence="3" id="KW-0378">Hydrolase</keyword>
<keyword evidence="1" id="KW-0645">Protease</keyword>
<dbReference type="SUPFAM" id="SSF53474">
    <property type="entry name" value="alpha/beta-Hydrolases"/>
    <property type="match status" value="1"/>
</dbReference>
<dbReference type="Gene3D" id="3.40.50.1820">
    <property type="entry name" value="alpha/beta hydrolase"/>
    <property type="match status" value="2"/>
</dbReference>
<dbReference type="OrthoDB" id="3979391at2"/>
<name>A0A170YBJ8_9BACT</name>
<dbReference type="PANTHER" id="PTHR11010:SF38">
    <property type="entry name" value="LYSOSOMAL PRO-X CARBOXYPEPTIDASE"/>
    <property type="match status" value="1"/>
</dbReference>
<gene>
    <name evidence="5" type="ORF">PJIAN_1248</name>
</gene>
<evidence type="ECO:0000256" key="2">
    <source>
        <dbReference type="ARBA" id="ARBA00022729"/>
    </source>
</evidence>
<dbReference type="ESTHER" id="9bact-a0a170ybj8">
    <property type="family name" value="Peptidase_S37"/>
</dbReference>
<keyword evidence="6" id="KW-1185">Reference proteome</keyword>
<dbReference type="RefSeq" id="WP_068701258.1">
    <property type="nucleotide sequence ID" value="NZ_BDCR01000001.1"/>
</dbReference>
<dbReference type="InterPro" id="IPR008761">
    <property type="entry name" value="Peptidase_S37"/>
</dbReference>
<dbReference type="STRING" id="681398.PJIAN_1248"/>
<accession>A0A170YBJ8</accession>
<dbReference type="Pfam" id="PF05576">
    <property type="entry name" value="Peptidase_S37"/>
    <property type="match status" value="1"/>
</dbReference>
<evidence type="ECO:0000313" key="5">
    <source>
        <dbReference type="EMBL" id="GAT61668.1"/>
    </source>
</evidence>
<evidence type="ECO:0000313" key="6">
    <source>
        <dbReference type="Proteomes" id="UP000076586"/>
    </source>
</evidence>
<proteinExistence type="predicted"/>
<dbReference type="AlphaFoldDB" id="A0A170YBJ8"/>
<reference evidence="6" key="2">
    <citation type="journal article" date="2017" name="Genome Announc.">
        <title>Draft genome sequence of Paludibacter jiangxiensis NM7(T), a propionate-producing fermentative bacterium.</title>
        <authorList>
            <person name="Qiu Y.-L."/>
            <person name="Tourlousse D.M."/>
            <person name="Matsuura N."/>
            <person name="Ohashi A."/>
            <person name="Sekiguchi Y."/>
        </authorList>
    </citation>
    <scope>NUCLEOTIDE SEQUENCE [LARGE SCALE GENOMIC DNA]</scope>
    <source>
        <strain evidence="6">NM7</strain>
    </source>
</reference>
<keyword evidence="2 4" id="KW-0732">Signal</keyword>
<protein>
    <submittedName>
        <fullName evidence="5">PS-10 peptidase S37</fullName>
    </submittedName>
</protein>
<evidence type="ECO:0000256" key="4">
    <source>
        <dbReference type="SAM" id="SignalP"/>
    </source>
</evidence>
<evidence type="ECO:0000256" key="3">
    <source>
        <dbReference type="ARBA" id="ARBA00022801"/>
    </source>
</evidence>
<dbReference type="GO" id="GO:0006508">
    <property type="term" value="P:proteolysis"/>
    <property type="evidence" value="ECO:0007669"/>
    <property type="project" value="UniProtKB-KW"/>
</dbReference>
<evidence type="ECO:0000256" key="1">
    <source>
        <dbReference type="ARBA" id="ARBA00022670"/>
    </source>
</evidence>
<dbReference type="PANTHER" id="PTHR11010">
    <property type="entry name" value="PROTEASE S28 PRO-X CARBOXYPEPTIDASE-RELATED"/>
    <property type="match status" value="1"/>
</dbReference>
<comment type="caution">
    <text evidence="5">The sequence shown here is derived from an EMBL/GenBank/DDBJ whole genome shotgun (WGS) entry which is preliminary data.</text>
</comment>
<feature type="signal peptide" evidence="4">
    <location>
        <begin position="1"/>
        <end position="20"/>
    </location>
</feature>
<sequence>MRKIVLNLLLIFCVCWQVQAQKVTIENALYDLPDVIFKEIGKADTFELKIKQPLDHRHPEKGYFYQRAFLSHKSFEKPMVMYLSGYNQDKPYKNELSKLLDANQLSIEHRYFGKSLPDSLDYTYLNLEQATADLHHINEIFKKIYAGKWISTGISKGGSTTIFYKYFYPNDVDVAIPYVAPLNREYEDKRLYAFLDTIGSKVCRQKLFAFQKRMLKHRKEVLPLLQMYSDGAGLKFSTLTLEQAFEYSVLELPFAFWQYYTSCDDIPSESSSLLAATQYLLKTSDIKSYSEDHIDYYLSHYYQAATEMGYYGYRTEPFKNDLKALPLQPHPYAAIVPKRIPVHFDDTLLKKANEWIAKEGNRMIYINGSFDTWSATGVSPSDKVDAKWFILKGKNHRTARFVNMTPDEKKSFIATLERWGIPVANPEMK</sequence>